<dbReference type="EMBL" id="QYAZ01000001">
    <property type="protein sequence ID" value="KAB8124938.1"/>
    <property type="molecule type" value="Genomic_DNA"/>
</dbReference>
<keyword evidence="3" id="KW-1185">Reference proteome</keyword>
<gene>
    <name evidence="2" type="ORF">D3W54_12870</name>
</gene>
<reference evidence="2 3" key="1">
    <citation type="submission" date="2018-09" db="EMBL/GenBank/DDBJ databases">
        <title>Genome sequence and characterization of the bcs clusters for the production of nanocellulose from the low pH resistant strain Komagataeibacter medellinensis ID13488.</title>
        <authorList>
            <person name="Hernandez-Arriaga A.M."/>
            <person name="Del Cerro C."/>
            <person name="Urbina L."/>
            <person name="Eceiza A."/>
            <person name="Retegi A."/>
            <person name="Prieto M.A."/>
        </authorList>
    </citation>
    <scope>NUCLEOTIDE SEQUENCE [LARGE SCALE GENOMIC DNA]</scope>
    <source>
        <strain evidence="2 3">ID13488</strain>
    </source>
</reference>
<accession>A0ABQ6VXS9</accession>
<feature type="domain" description="Glycosyl transferase family 1" evidence="1">
    <location>
        <begin position="182"/>
        <end position="332"/>
    </location>
</feature>
<dbReference type="InterPro" id="IPR001296">
    <property type="entry name" value="Glyco_trans_1"/>
</dbReference>
<dbReference type="CDD" id="cd03801">
    <property type="entry name" value="GT4_PimA-like"/>
    <property type="match status" value="1"/>
</dbReference>
<evidence type="ECO:0000313" key="3">
    <source>
        <dbReference type="Proteomes" id="UP000427842"/>
    </source>
</evidence>
<comment type="caution">
    <text evidence="2">The sequence shown here is derived from an EMBL/GenBank/DDBJ whole genome shotgun (WGS) entry which is preliminary data.</text>
</comment>
<dbReference type="PANTHER" id="PTHR12526:SF627">
    <property type="entry name" value="D-RHAMNOSYLTRANSFERASE WBPZ"/>
    <property type="match status" value="1"/>
</dbReference>
<dbReference type="SUPFAM" id="SSF53756">
    <property type="entry name" value="UDP-Glycosyltransferase/glycogen phosphorylase"/>
    <property type="match status" value="1"/>
</dbReference>
<sequence>MRIAYVINSFEGGGAALPIPAIVGVCRSLGHSVRVVALERRNGRAMTALEHAGIGADVLAVDGAPAPRVLSRLDGWVRDVGPTHIWTSLTRATLLGQVVGMRHGIPVTSWQHNAFLKPGNLALLRLMRGRSRLWVGDSAYVTELTHTRLGIAPARLMCWPIFRTRPDLAPAPGWQPGEVMRIGTLGRLNPGKGYDMLCRALVAMRNVGGLPPFQVMIGGEGAEHGRLRAFCQQHGLDNVVFAGYVHDTAAFLRRCHLYVQPSRREGFCIAAHEAMDRALPVIGSTVGEMNRSIIHGVTGWKVAPCQPQALADVLETALRRPGRLAAMGQAAQALVNQRYSPAAFARAGDAVLRHMAGMSMHGASTP</sequence>
<dbReference type="RefSeq" id="WP_153471277.1">
    <property type="nucleotide sequence ID" value="NZ_QYAZ01000001.1"/>
</dbReference>
<organism evidence="2 3">
    <name type="scientific">Komagataeibacter medellinensis</name>
    <dbReference type="NCBI Taxonomy" id="1177712"/>
    <lineage>
        <taxon>Bacteria</taxon>
        <taxon>Pseudomonadati</taxon>
        <taxon>Pseudomonadota</taxon>
        <taxon>Alphaproteobacteria</taxon>
        <taxon>Acetobacterales</taxon>
        <taxon>Acetobacteraceae</taxon>
        <taxon>Komagataeibacter</taxon>
    </lineage>
</organism>
<proteinExistence type="predicted"/>
<evidence type="ECO:0000313" key="2">
    <source>
        <dbReference type="EMBL" id="KAB8124938.1"/>
    </source>
</evidence>
<dbReference type="Gene3D" id="3.40.50.2000">
    <property type="entry name" value="Glycogen Phosphorylase B"/>
    <property type="match status" value="2"/>
</dbReference>
<name>A0ABQ6VXS9_9PROT</name>
<dbReference type="PANTHER" id="PTHR12526">
    <property type="entry name" value="GLYCOSYLTRANSFERASE"/>
    <property type="match status" value="1"/>
</dbReference>
<evidence type="ECO:0000259" key="1">
    <source>
        <dbReference type="Pfam" id="PF00534"/>
    </source>
</evidence>
<protein>
    <submittedName>
        <fullName evidence="2">Glycosyltransferase</fullName>
    </submittedName>
</protein>
<dbReference type="Proteomes" id="UP000427842">
    <property type="component" value="Unassembled WGS sequence"/>
</dbReference>
<dbReference type="Pfam" id="PF00534">
    <property type="entry name" value="Glycos_transf_1"/>
    <property type="match status" value="1"/>
</dbReference>